<dbReference type="Proteomes" id="UP001622594">
    <property type="component" value="Chromosome"/>
</dbReference>
<dbReference type="RefSeq" id="WP_371634739.1">
    <property type="nucleotide sequence ID" value="NZ_CP108062.1"/>
</dbReference>
<keyword evidence="2" id="KW-0238">DNA-binding</keyword>
<dbReference type="PANTHER" id="PTHR43132:SF8">
    <property type="entry name" value="HTH-TYPE TRANSCRIPTIONAL REGULATOR KMTR"/>
    <property type="match status" value="1"/>
</dbReference>
<dbReference type="SMART" id="SM00418">
    <property type="entry name" value="HTH_ARSR"/>
    <property type="match status" value="1"/>
</dbReference>
<organism evidence="6 7">
    <name type="scientific">Streptomyces zaomyceticus</name>
    <dbReference type="NCBI Taxonomy" id="68286"/>
    <lineage>
        <taxon>Bacteria</taxon>
        <taxon>Bacillati</taxon>
        <taxon>Actinomycetota</taxon>
        <taxon>Actinomycetes</taxon>
        <taxon>Kitasatosporales</taxon>
        <taxon>Streptomycetaceae</taxon>
        <taxon>Streptomyces</taxon>
    </lineage>
</organism>
<dbReference type="InterPro" id="IPR036390">
    <property type="entry name" value="WH_DNA-bd_sf"/>
</dbReference>
<dbReference type="CDD" id="cd00090">
    <property type="entry name" value="HTH_ARSR"/>
    <property type="match status" value="1"/>
</dbReference>
<evidence type="ECO:0000256" key="3">
    <source>
        <dbReference type="ARBA" id="ARBA00023163"/>
    </source>
</evidence>
<accession>A0ABZ1L2J4</accession>
<dbReference type="Pfam" id="PF12840">
    <property type="entry name" value="HTH_20"/>
    <property type="match status" value="1"/>
</dbReference>
<keyword evidence="3" id="KW-0804">Transcription</keyword>
<keyword evidence="1" id="KW-0805">Transcription regulation</keyword>
<evidence type="ECO:0000313" key="7">
    <source>
        <dbReference type="Proteomes" id="UP001622594"/>
    </source>
</evidence>
<reference evidence="6 7" key="1">
    <citation type="submission" date="2022-10" db="EMBL/GenBank/DDBJ databases">
        <title>The complete genomes of actinobacterial strains from the NBC collection.</title>
        <authorList>
            <person name="Joergensen T.S."/>
            <person name="Alvarez Arevalo M."/>
            <person name="Sterndorff E.B."/>
            <person name="Faurdal D."/>
            <person name="Vuksanovic O."/>
            <person name="Mourched A.-S."/>
            <person name="Charusanti P."/>
            <person name="Shaw S."/>
            <person name="Blin K."/>
            <person name="Weber T."/>
        </authorList>
    </citation>
    <scope>NUCLEOTIDE SEQUENCE [LARGE SCALE GENOMIC DNA]</scope>
    <source>
        <strain evidence="6 7">NBC_00123</strain>
    </source>
</reference>
<feature type="domain" description="HTH arsR-type" evidence="5">
    <location>
        <begin position="301"/>
        <end position="373"/>
    </location>
</feature>
<evidence type="ECO:0000256" key="4">
    <source>
        <dbReference type="SAM" id="MobiDB-lite"/>
    </source>
</evidence>
<proteinExistence type="predicted"/>
<protein>
    <submittedName>
        <fullName evidence="6">Winged helix-turn-helix domain-containing protein</fullName>
    </submittedName>
</protein>
<dbReference type="EMBL" id="CP108188">
    <property type="protein sequence ID" value="WTR68109.1"/>
    <property type="molecule type" value="Genomic_DNA"/>
</dbReference>
<keyword evidence="7" id="KW-1185">Reference proteome</keyword>
<gene>
    <name evidence="6" type="ORF">OG814_01970</name>
</gene>
<dbReference type="InterPro" id="IPR011991">
    <property type="entry name" value="ArsR-like_HTH"/>
</dbReference>
<evidence type="ECO:0000259" key="5">
    <source>
        <dbReference type="SMART" id="SM00418"/>
    </source>
</evidence>
<name>A0ABZ1L2J4_9ACTN</name>
<evidence type="ECO:0000256" key="1">
    <source>
        <dbReference type="ARBA" id="ARBA00023015"/>
    </source>
</evidence>
<dbReference type="PANTHER" id="PTHR43132">
    <property type="entry name" value="ARSENICAL RESISTANCE OPERON REPRESSOR ARSR-RELATED"/>
    <property type="match status" value="1"/>
</dbReference>
<dbReference type="SUPFAM" id="SSF46785">
    <property type="entry name" value="Winged helix' DNA-binding domain"/>
    <property type="match status" value="1"/>
</dbReference>
<evidence type="ECO:0000313" key="6">
    <source>
        <dbReference type="EMBL" id="WTR68109.1"/>
    </source>
</evidence>
<dbReference type="InterPro" id="IPR036388">
    <property type="entry name" value="WH-like_DNA-bd_sf"/>
</dbReference>
<dbReference type="InterPro" id="IPR001845">
    <property type="entry name" value="HTH_ArsR_DNA-bd_dom"/>
</dbReference>
<sequence>MIRLHFTAADLRRVTLAPAADALSETALSLRLGLRAAGSRSSGARPEDSRSSAARSSEVRPGPLPGPRPGRGHGGGSGGSGALRTQWARPAALEWHRSLRGRAVAGAGVLAELVTGDGFVPDFLLQPSARDFDEALEAVASTPPERLALDLGLAGAPGRNGGPGRPGRWAHDLARGVPSASTALVEDTRRYFRGSVEPLWPRIRSDALTDRALRAEMLLRGGVDALLTTLGTTWRWEPPTLHLPSGSTYDVPLCGRGLLLVPSWFATGPMVMYRPEAATVLVYPMYDDGAGRAAGSADRPEALAALLGRTRAQVLGLLRSPATTTALAERAAVSLAAASQHAGVLRGAGLVTTVRTGSSVLHSLTPLGASLLAGG</sequence>
<feature type="region of interest" description="Disordered" evidence="4">
    <location>
        <begin position="36"/>
        <end position="83"/>
    </location>
</feature>
<dbReference type="Gene3D" id="1.10.10.10">
    <property type="entry name" value="Winged helix-like DNA-binding domain superfamily/Winged helix DNA-binding domain"/>
    <property type="match status" value="1"/>
</dbReference>
<dbReference type="InterPro" id="IPR051011">
    <property type="entry name" value="Metal_resp_trans_reg"/>
</dbReference>
<evidence type="ECO:0000256" key="2">
    <source>
        <dbReference type="ARBA" id="ARBA00023125"/>
    </source>
</evidence>
<feature type="compositionally biased region" description="Gly residues" evidence="4">
    <location>
        <begin position="72"/>
        <end position="81"/>
    </location>
</feature>